<accession>A0A7C8MRD0</accession>
<gene>
    <name evidence="1" type="ORF">GQX73_g1909</name>
</gene>
<organism evidence="1 2">
    <name type="scientific">Xylaria multiplex</name>
    <dbReference type="NCBI Taxonomy" id="323545"/>
    <lineage>
        <taxon>Eukaryota</taxon>
        <taxon>Fungi</taxon>
        <taxon>Dikarya</taxon>
        <taxon>Ascomycota</taxon>
        <taxon>Pezizomycotina</taxon>
        <taxon>Sordariomycetes</taxon>
        <taxon>Xylariomycetidae</taxon>
        <taxon>Xylariales</taxon>
        <taxon>Xylariaceae</taxon>
        <taxon>Xylaria</taxon>
    </lineage>
</organism>
<evidence type="ECO:0000313" key="2">
    <source>
        <dbReference type="Proteomes" id="UP000481858"/>
    </source>
</evidence>
<proteinExistence type="predicted"/>
<dbReference type="InParanoid" id="A0A7C8MRD0"/>
<dbReference type="OrthoDB" id="4606399at2759"/>
<dbReference type="EMBL" id="WUBL01000011">
    <property type="protein sequence ID" value="KAF2971732.1"/>
    <property type="molecule type" value="Genomic_DNA"/>
</dbReference>
<keyword evidence="2" id="KW-1185">Reference proteome</keyword>
<reference evidence="1 2" key="1">
    <citation type="submission" date="2019-12" db="EMBL/GenBank/DDBJ databases">
        <title>Draft genome sequence of the ascomycete Xylaria multiplex DSM 110363.</title>
        <authorList>
            <person name="Buettner E."/>
            <person name="Kellner H."/>
        </authorList>
    </citation>
    <scope>NUCLEOTIDE SEQUENCE [LARGE SCALE GENOMIC DNA]</scope>
    <source>
        <strain evidence="1 2">DSM 110363</strain>
    </source>
</reference>
<comment type="caution">
    <text evidence="1">The sequence shown here is derived from an EMBL/GenBank/DDBJ whole genome shotgun (WGS) entry which is preliminary data.</text>
</comment>
<evidence type="ECO:0000313" key="1">
    <source>
        <dbReference type="EMBL" id="KAF2971732.1"/>
    </source>
</evidence>
<sequence>MQALKETCDIGCNTQGVVYSTDPLACPTFLHMHNDKGFCIPDSISTGSLIIKHRSPITNEWEYFYLTSNLAPLPGHGTNDAQEYRPMRLGRCVPVGMKVKYPASFQLLDFHQLIELVHIHKHKNESQEAFNERMSIASFKKQPPVSIGDLSSQVESIQEIQIAYNKWLASGQKGREPWFAVERYQQTPYTPTCLTSKGEDKDYYLKIMTKDAGPGVIGLAGSDNGSLVRKWGPEFPNGGKILGIVESLDTWCTEQYAVVQPMSFVVEDLHDRIFALFHANGRR</sequence>
<protein>
    <submittedName>
        <fullName evidence="1">Uncharacterized protein</fullName>
    </submittedName>
</protein>
<name>A0A7C8MRD0_9PEZI</name>
<dbReference type="Proteomes" id="UP000481858">
    <property type="component" value="Unassembled WGS sequence"/>
</dbReference>
<dbReference type="AlphaFoldDB" id="A0A7C8MRD0"/>